<evidence type="ECO:0000256" key="4">
    <source>
        <dbReference type="ARBA" id="ARBA00022840"/>
    </source>
</evidence>
<dbReference type="AlphaFoldDB" id="A0A7Y0Q1J4"/>
<evidence type="ECO:0000256" key="1">
    <source>
        <dbReference type="ARBA" id="ARBA00005417"/>
    </source>
</evidence>
<dbReference type="InterPro" id="IPR003439">
    <property type="entry name" value="ABC_transporter-like_ATP-bd"/>
</dbReference>
<gene>
    <name evidence="6" type="ORF">HIJ39_00790</name>
</gene>
<dbReference type="InterPro" id="IPR003593">
    <property type="entry name" value="AAA+_ATPase"/>
</dbReference>
<evidence type="ECO:0000313" key="6">
    <source>
        <dbReference type="EMBL" id="NMP20896.1"/>
    </source>
</evidence>
<keyword evidence="3" id="KW-0547">Nucleotide-binding</keyword>
<dbReference type="SUPFAM" id="SSF52540">
    <property type="entry name" value="P-loop containing nucleoside triphosphate hydrolases"/>
    <property type="match status" value="1"/>
</dbReference>
<keyword evidence="2" id="KW-0813">Transport</keyword>
<comment type="caution">
    <text evidence="6">The sequence shown here is derived from an EMBL/GenBank/DDBJ whole genome shotgun (WGS) entry which is preliminary data.</text>
</comment>
<dbReference type="Proteomes" id="UP000533476">
    <property type="component" value="Unassembled WGS sequence"/>
</dbReference>
<protein>
    <submittedName>
        <fullName evidence="6">ABC transporter ATP-binding protein</fullName>
    </submittedName>
</protein>
<dbReference type="Pfam" id="PF00005">
    <property type="entry name" value="ABC_tran"/>
    <property type="match status" value="1"/>
</dbReference>
<dbReference type="EMBL" id="JABBVZ010000002">
    <property type="protein sequence ID" value="NMP20896.1"/>
    <property type="molecule type" value="Genomic_DNA"/>
</dbReference>
<evidence type="ECO:0000256" key="2">
    <source>
        <dbReference type="ARBA" id="ARBA00022448"/>
    </source>
</evidence>
<keyword evidence="7" id="KW-1185">Reference proteome</keyword>
<dbReference type="GO" id="GO:0016887">
    <property type="term" value="F:ATP hydrolysis activity"/>
    <property type="evidence" value="ECO:0007669"/>
    <property type="project" value="InterPro"/>
</dbReference>
<dbReference type="InterPro" id="IPR050763">
    <property type="entry name" value="ABC_transporter_ATP-binding"/>
</dbReference>
<accession>A0A7Y0Q1J4</accession>
<dbReference type="InterPro" id="IPR027417">
    <property type="entry name" value="P-loop_NTPase"/>
</dbReference>
<proteinExistence type="inferred from homology"/>
<dbReference type="Gene3D" id="3.40.50.300">
    <property type="entry name" value="P-loop containing nucleotide triphosphate hydrolases"/>
    <property type="match status" value="1"/>
</dbReference>
<dbReference type="SMART" id="SM00382">
    <property type="entry name" value="AAA"/>
    <property type="match status" value="1"/>
</dbReference>
<reference evidence="6 7" key="1">
    <citation type="submission" date="2020-04" db="EMBL/GenBank/DDBJ databases">
        <authorList>
            <person name="Zhang R."/>
            <person name="Schippers A."/>
        </authorList>
    </citation>
    <scope>NUCLEOTIDE SEQUENCE [LARGE SCALE GENOMIC DNA]</scope>
    <source>
        <strain evidence="6 7">DSM 109850</strain>
    </source>
</reference>
<dbReference type="RefSeq" id="WP_169095702.1">
    <property type="nucleotide sequence ID" value="NZ_JABBVZ010000002.1"/>
</dbReference>
<evidence type="ECO:0000259" key="5">
    <source>
        <dbReference type="PROSITE" id="PS50893"/>
    </source>
</evidence>
<evidence type="ECO:0000256" key="3">
    <source>
        <dbReference type="ARBA" id="ARBA00022741"/>
    </source>
</evidence>
<dbReference type="PROSITE" id="PS50893">
    <property type="entry name" value="ABC_TRANSPORTER_2"/>
    <property type="match status" value="1"/>
</dbReference>
<evidence type="ECO:0000313" key="7">
    <source>
        <dbReference type="Proteomes" id="UP000533476"/>
    </source>
</evidence>
<dbReference type="PANTHER" id="PTHR42711">
    <property type="entry name" value="ABC TRANSPORTER ATP-BINDING PROTEIN"/>
    <property type="match status" value="1"/>
</dbReference>
<feature type="domain" description="ABC transporter" evidence="5">
    <location>
        <begin position="6"/>
        <end position="232"/>
    </location>
</feature>
<sequence length="306" mass="34083">MSDMAVVMRDVSKAFRGVPALTKVTWHVRRGSVHGLIGANGAGKTTMLRLALGVLWPDVGDISVLDEQLARENAAIRQRVHYVASGRPLVPSFRVEEWVRYASLLYQAWDQALCNRLLKALELKAGATIRHLSSGQQTSLQLAVAIASHPQLMLLDEPTNGLDVVVKRQMLQFIIDMAADQGTTLVIATHNIEDIERLADTVSILYRGRMIVEEELETLKGSMHRLQVVMADWRPGLLEDGRIIAVERHGRTAVITVQGPAEPMKEYFRAVGADNVECLDLDLTEIFRVILAKEGYSREALNWESL</sequence>
<dbReference type="PANTHER" id="PTHR42711:SF5">
    <property type="entry name" value="ABC TRANSPORTER ATP-BINDING PROTEIN NATA"/>
    <property type="match status" value="1"/>
</dbReference>
<keyword evidence="4 6" id="KW-0067">ATP-binding</keyword>
<dbReference type="GO" id="GO:0005524">
    <property type="term" value="F:ATP binding"/>
    <property type="evidence" value="ECO:0007669"/>
    <property type="project" value="UniProtKB-KW"/>
</dbReference>
<organism evidence="6 7">
    <name type="scientific">Sulfobacillus harzensis</name>
    <dbReference type="NCBI Taxonomy" id="2729629"/>
    <lineage>
        <taxon>Bacteria</taxon>
        <taxon>Bacillati</taxon>
        <taxon>Bacillota</taxon>
        <taxon>Clostridia</taxon>
        <taxon>Eubacteriales</taxon>
        <taxon>Clostridiales Family XVII. Incertae Sedis</taxon>
        <taxon>Sulfobacillus</taxon>
    </lineage>
</organism>
<dbReference type="CDD" id="cd03230">
    <property type="entry name" value="ABC_DR_subfamily_A"/>
    <property type="match status" value="1"/>
</dbReference>
<comment type="similarity">
    <text evidence="1">Belongs to the ABC transporter superfamily.</text>
</comment>
<name>A0A7Y0Q1J4_9FIRM</name>